<reference evidence="1" key="1">
    <citation type="submission" date="2022-03" db="EMBL/GenBank/DDBJ databases">
        <title>Draft genome sequence of Aduncisulcus paluster, a free-living microaerophilic Fornicata.</title>
        <authorList>
            <person name="Yuyama I."/>
            <person name="Kume K."/>
            <person name="Tamura T."/>
            <person name="Inagaki Y."/>
            <person name="Hashimoto T."/>
        </authorList>
    </citation>
    <scope>NUCLEOTIDE SEQUENCE</scope>
    <source>
        <strain evidence="1">NY0171</strain>
    </source>
</reference>
<evidence type="ECO:0000313" key="1">
    <source>
        <dbReference type="EMBL" id="GKT35381.1"/>
    </source>
</evidence>
<sequence length="122" mass="13939">MLTDQFVKPPMLYKFGAFYFQKFKEKLENYRALGGTAPLGVLIQPDIKVIYENVCECSLESPGMVEAAGSREEERTLLKTVSDYFGRKSALDTLYALDKVKLFTVSTDSVTNFCRKYRKAIR</sequence>
<gene>
    <name evidence="1" type="ORF">ADUPG1_008553</name>
</gene>
<feature type="non-terminal residue" evidence="1">
    <location>
        <position position="122"/>
    </location>
</feature>
<organism evidence="1 2">
    <name type="scientific">Aduncisulcus paluster</name>
    <dbReference type="NCBI Taxonomy" id="2918883"/>
    <lineage>
        <taxon>Eukaryota</taxon>
        <taxon>Metamonada</taxon>
        <taxon>Carpediemonas-like organisms</taxon>
        <taxon>Aduncisulcus</taxon>
    </lineage>
</organism>
<protein>
    <submittedName>
        <fullName evidence="1">Uncharacterized protein</fullName>
    </submittedName>
</protein>
<keyword evidence="2" id="KW-1185">Reference proteome</keyword>
<proteinExistence type="predicted"/>
<comment type="caution">
    <text evidence="1">The sequence shown here is derived from an EMBL/GenBank/DDBJ whole genome shotgun (WGS) entry which is preliminary data.</text>
</comment>
<name>A0ABQ5KSD7_9EUKA</name>
<accession>A0ABQ5KSD7</accession>
<evidence type="ECO:0000313" key="2">
    <source>
        <dbReference type="Proteomes" id="UP001057375"/>
    </source>
</evidence>
<dbReference type="EMBL" id="BQXS01010978">
    <property type="protein sequence ID" value="GKT35381.1"/>
    <property type="molecule type" value="Genomic_DNA"/>
</dbReference>
<dbReference type="Proteomes" id="UP001057375">
    <property type="component" value="Unassembled WGS sequence"/>
</dbReference>